<dbReference type="GO" id="GO:0046872">
    <property type="term" value="F:metal ion binding"/>
    <property type="evidence" value="ECO:0007669"/>
    <property type="project" value="UniProtKB-KW"/>
</dbReference>
<dbReference type="PANTHER" id="PTHR33542:SF3">
    <property type="entry name" value="SIROHYDROCHLORIN FERROCHELATASE, CHLOROPLASTIC"/>
    <property type="match status" value="1"/>
</dbReference>
<sequence length="264" mass="29495">MGKKALLVISFGTSYPETRAKTIGAIEDVLKAAYPDYDFYRAFTARMIIKKLKNRDGEAVDTPLEAMERLKAEGYEEVVCQTTHVINGYEYDLTLSELRQYAHDFKTLTLGVPLLTTQEDFEAVARILAGDIPELSADEACVFMGHGTDHHANSAYPAMDYYFKHHGYPGVFMGTVEGFPELSDILPKLEAGGYKRVHLMPFMIVAGDHAQNDMAGEDDESWKSQLMAQGYEVVCHLKGIGENKAIQEMFVEHARGAKDVKEIL</sequence>
<evidence type="ECO:0000313" key="3">
    <source>
        <dbReference type="EMBL" id="SDX89494.1"/>
    </source>
</evidence>
<dbReference type="CDD" id="cd03412">
    <property type="entry name" value="CbiK_N"/>
    <property type="match status" value="1"/>
</dbReference>
<feature type="active site" description="Proton acceptor" evidence="1">
    <location>
        <position position="146"/>
    </location>
</feature>
<proteinExistence type="predicted"/>
<dbReference type="SUPFAM" id="SSF53800">
    <property type="entry name" value="Chelatase"/>
    <property type="match status" value="1"/>
</dbReference>
<keyword evidence="2" id="KW-0479">Metal-binding</keyword>
<evidence type="ECO:0000256" key="1">
    <source>
        <dbReference type="PIRSR" id="PIRSR033579-1"/>
    </source>
</evidence>
<dbReference type="STRING" id="1528.SAMN04488579_11033"/>
<dbReference type="PANTHER" id="PTHR33542">
    <property type="entry name" value="SIROHYDROCHLORIN FERROCHELATASE, CHLOROPLASTIC"/>
    <property type="match status" value="1"/>
</dbReference>
<dbReference type="EMBL" id="FNOU01000010">
    <property type="protein sequence ID" value="SDX89494.1"/>
    <property type="molecule type" value="Genomic_DNA"/>
</dbReference>
<name>A0A1H3FH69_EUBBA</name>
<feature type="binding site" evidence="2">
    <location>
        <position position="209"/>
    </location>
    <ligand>
        <name>Co(2+)</name>
        <dbReference type="ChEBI" id="CHEBI:48828"/>
    </ligand>
</feature>
<dbReference type="GO" id="GO:0019251">
    <property type="term" value="P:anaerobic cobalamin biosynthetic process"/>
    <property type="evidence" value="ECO:0007669"/>
    <property type="project" value="InterPro"/>
</dbReference>
<dbReference type="RefSeq" id="WP_090245066.1">
    <property type="nucleotide sequence ID" value="NZ_FNOU01000010.1"/>
</dbReference>
<evidence type="ECO:0000256" key="2">
    <source>
        <dbReference type="PIRSR" id="PIRSR033579-3"/>
    </source>
</evidence>
<organism evidence="3 4">
    <name type="scientific">Eubacterium barkeri</name>
    <name type="common">Clostridium barkeri</name>
    <dbReference type="NCBI Taxonomy" id="1528"/>
    <lineage>
        <taxon>Bacteria</taxon>
        <taxon>Bacillati</taxon>
        <taxon>Bacillota</taxon>
        <taxon>Clostridia</taxon>
        <taxon>Eubacteriales</taxon>
        <taxon>Eubacteriaceae</taxon>
        <taxon>Eubacterium</taxon>
    </lineage>
</organism>
<protein>
    <submittedName>
        <fullName evidence="3">Anaerobic cobaltochelatase</fullName>
    </submittedName>
</protein>
<dbReference type="CDD" id="cd03413">
    <property type="entry name" value="CbiK_C"/>
    <property type="match status" value="1"/>
</dbReference>
<feature type="binding site" evidence="2">
    <location>
        <position position="177"/>
    </location>
    <ligand>
        <name>Co(2+)</name>
        <dbReference type="ChEBI" id="CHEBI:48828"/>
    </ligand>
</feature>
<feature type="binding site" evidence="2">
    <location>
        <position position="146"/>
    </location>
    <ligand>
        <name>Co(2+)</name>
        <dbReference type="ChEBI" id="CHEBI:48828"/>
    </ligand>
</feature>
<dbReference type="GO" id="GO:0016852">
    <property type="term" value="F:sirohydrochlorin cobaltochelatase activity"/>
    <property type="evidence" value="ECO:0007669"/>
    <property type="project" value="InterPro"/>
</dbReference>
<evidence type="ECO:0000313" key="4">
    <source>
        <dbReference type="Proteomes" id="UP000199652"/>
    </source>
</evidence>
<dbReference type="InterPro" id="IPR050963">
    <property type="entry name" value="Sirohydro_Cobaltochel/CbiX"/>
</dbReference>
<dbReference type="AlphaFoldDB" id="A0A1H3FH69"/>
<dbReference type="Proteomes" id="UP000199652">
    <property type="component" value="Unassembled WGS sequence"/>
</dbReference>
<keyword evidence="4" id="KW-1185">Reference proteome</keyword>
<gene>
    <name evidence="3" type="ORF">SAMN04488579_11033</name>
</gene>
<reference evidence="4" key="1">
    <citation type="submission" date="2016-10" db="EMBL/GenBank/DDBJ databases">
        <authorList>
            <person name="Varghese N."/>
            <person name="Submissions S."/>
        </authorList>
    </citation>
    <scope>NUCLEOTIDE SEQUENCE [LARGE SCALE GENOMIC DNA]</scope>
    <source>
        <strain evidence="4">VPI 5359</strain>
    </source>
</reference>
<dbReference type="InterPro" id="IPR010388">
    <property type="entry name" value="Anaerobic_Co-chelatase"/>
</dbReference>
<dbReference type="Gene3D" id="3.40.50.1400">
    <property type="match status" value="2"/>
</dbReference>
<dbReference type="Pfam" id="PF06180">
    <property type="entry name" value="CbiK"/>
    <property type="match status" value="1"/>
</dbReference>
<keyword evidence="2" id="KW-0170">Cobalt</keyword>
<dbReference type="OrthoDB" id="9770331at2"/>
<accession>A0A1H3FH69</accession>
<dbReference type="PIRSF" id="PIRSF033579">
    <property type="entry name" value="Anaer_Co_chel"/>
    <property type="match status" value="1"/>
</dbReference>